<evidence type="ECO:0000313" key="3">
    <source>
        <dbReference type="EMBL" id="KLU83231.1"/>
    </source>
</evidence>
<feature type="region of interest" description="Disordered" evidence="1">
    <location>
        <begin position="105"/>
        <end position="128"/>
    </location>
</feature>
<keyword evidence="2" id="KW-1133">Transmembrane helix</keyword>
<dbReference type="EMBL" id="ADBL01000579">
    <property type="status" value="NOT_ANNOTATED_CDS"/>
    <property type="molecule type" value="Genomic_DNA"/>
</dbReference>
<dbReference type="Proteomes" id="UP000011715">
    <property type="component" value="Unassembled WGS sequence"/>
</dbReference>
<organism evidence="4 5">
    <name type="scientific">Magnaporthiopsis poae (strain ATCC 64411 / 73-15)</name>
    <name type="common">Kentucky bluegrass fungus</name>
    <name type="synonym">Magnaporthe poae</name>
    <dbReference type="NCBI Taxonomy" id="644358"/>
    <lineage>
        <taxon>Eukaryota</taxon>
        <taxon>Fungi</taxon>
        <taxon>Dikarya</taxon>
        <taxon>Ascomycota</taxon>
        <taxon>Pezizomycotina</taxon>
        <taxon>Sordariomycetes</taxon>
        <taxon>Sordariomycetidae</taxon>
        <taxon>Magnaporthales</taxon>
        <taxon>Magnaporthaceae</taxon>
        <taxon>Magnaporthiopsis</taxon>
    </lineage>
</organism>
<keyword evidence="2" id="KW-0812">Transmembrane</keyword>
<dbReference type="AlphaFoldDB" id="A0A0C4DQZ7"/>
<dbReference type="VEuPathDB" id="FungiDB:MAPG_02296"/>
<keyword evidence="2" id="KW-0472">Membrane</keyword>
<proteinExistence type="predicted"/>
<evidence type="ECO:0000256" key="1">
    <source>
        <dbReference type="SAM" id="MobiDB-lite"/>
    </source>
</evidence>
<feature type="transmembrane region" description="Helical" evidence="2">
    <location>
        <begin position="172"/>
        <end position="196"/>
    </location>
</feature>
<evidence type="ECO:0000313" key="4">
    <source>
        <dbReference type="EnsemblFungi" id="MAPG_02296T0"/>
    </source>
</evidence>
<evidence type="ECO:0000313" key="5">
    <source>
        <dbReference type="Proteomes" id="UP000011715"/>
    </source>
</evidence>
<evidence type="ECO:0000256" key="2">
    <source>
        <dbReference type="SAM" id="Phobius"/>
    </source>
</evidence>
<name>A0A0C4DQZ7_MAGP6</name>
<gene>
    <name evidence="3" type="ORF">MAPG_02296</name>
</gene>
<reference evidence="3" key="2">
    <citation type="submission" date="2010-05" db="EMBL/GenBank/DDBJ databases">
        <title>The Genome Sequence of Magnaporthe poae strain ATCC 64411.</title>
        <authorList>
            <consortium name="The Broad Institute Genome Sequencing Platform"/>
            <consortium name="Broad Institute Genome Sequencing Center for Infectious Disease"/>
            <person name="Ma L.-J."/>
            <person name="Dead R."/>
            <person name="Young S."/>
            <person name="Zeng Q."/>
            <person name="Koehrsen M."/>
            <person name="Alvarado L."/>
            <person name="Berlin A."/>
            <person name="Chapman S.B."/>
            <person name="Chen Z."/>
            <person name="Freedman E."/>
            <person name="Gellesch M."/>
            <person name="Goldberg J."/>
            <person name="Griggs A."/>
            <person name="Gujja S."/>
            <person name="Heilman E.R."/>
            <person name="Heiman D."/>
            <person name="Hepburn T."/>
            <person name="Howarth C."/>
            <person name="Jen D."/>
            <person name="Larson L."/>
            <person name="Mehta T."/>
            <person name="Neiman D."/>
            <person name="Pearson M."/>
            <person name="Roberts A."/>
            <person name="Saif S."/>
            <person name="Shea T."/>
            <person name="Shenoy N."/>
            <person name="Sisk P."/>
            <person name="Stolte C."/>
            <person name="Sykes S."/>
            <person name="Walk T."/>
            <person name="White J."/>
            <person name="Yandava C."/>
            <person name="Haas B."/>
            <person name="Nusbaum C."/>
            <person name="Birren B."/>
        </authorList>
    </citation>
    <scope>NUCLEOTIDE SEQUENCE</scope>
    <source>
        <strain evidence="3">ATCC 64411</strain>
    </source>
</reference>
<dbReference type="EnsemblFungi" id="MAPG_02296T0">
    <property type="protein sequence ID" value="MAPG_02296T0"/>
    <property type="gene ID" value="MAPG_02296"/>
</dbReference>
<sequence length="206" mass="22410">MGSPGYFSSPTALQPMHRRGPTLRRFSAGISCVIDLAPRAAHLKFDRTAFLTRACPPPLPPPPPARTQQHPLACAAFALALFPAPYRANPAPSTERHPAIFRARGKRVKHTHSTHQREKENSMCGAGSDSQAGLLPVWRGRREQKPRAAVIPCMLVGGNHPTYSGQAPVFCIFFFLSFPAISLKLTAPAVGVALLFRAVCQHSMKD</sequence>
<reference evidence="5" key="1">
    <citation type="submission" date="2010-05" db="EMBL/GenBank/DDBJ databases">
        <title>The genome sequence of Magnaporthe poae strain ATCC 64411.</title>
        <authorList>
            <person name="Ma L.-J."/>
            <person name="Dead R."/>
            <person name="Young S."/>
            <person name="Zeng Q."/>
            <person name="Koehrsen M."/>
            <person name="Alvarado L."/>
            <person name="Berlin A."/>
            <person name="Chapman S.B."/>
            <person name="Chen Z."/>
            <person name="Freedman E."/>
            <person name="Gellesch M."/>
            <person name="Goldberg J."/>
            <person name="Griggs A."/>
            <person name="Gujja S."/>
            <person name="Heilman E.R."/>
            <person name="Heiman D."/>
            <person name="Hepburn T."/>
            <person name="Howarth C."/>
            <person name="Jen D."/>
            <person name="Larson L."/>
            <person name="Mehta T."/>
            <person name="Neiman D."/>
            <person name="Pearson M."/>
            <person name="Roberts A."/>
            <person name="Saif S."/>
            <person name="Shea T."/>
            <person name="Shenoy N."/>
            <person name="Sisk P."/>
            <person name="Stolte C."/>
            <person name="Sykes S."/>
            <person name="Walk T."/>
            <person name="White J."/>
            <person name="Yandava C."/>
            <person name="Haas B."/>
            <person name="Nusbaum C."/>
            <person name="Birren B."/>
        </authorList>
    </citation>
    <scope>NUCLEOTIDE SEQUENCE [LARGE SCALE GENOMIC DNA]</scope>
    <source>
        <strain evidence="5">ATCC 64411 / 73-15</strain>
    </source>
</reference>
<reference evidence="4" key="5">
    <citation type="submission" date="2015-06" db="UniProtKB">
        <authorList>
            <consortium name="EnsemblFungi"/>
        </authorList>
    </citation>
    <scope>IDENTIFICATION</scope>
    <source>
        <strain evidence="4">ATCC 64411</strain>
    </source>
</reference>
<feature type="compositionally biased region" description="Basic residues" evidence="1">
    <location>
        <begin position="105"/>
        <end position="114"/>
    </location>
</feature>
<reference evidence="3" key="3">
    <citation type="submission" date="2011-03" db="EMBL/GenBank/DDBJ databases">
        <title>Annotation of Magnaporthe poae ATCC 64411.</title>
        <authorList>
            <person name="Ma L.-J."/>
            <person name="Dead R."/>
            <person name="Young S.K."/>
            <person name="Zeng Q."/>
            <person name="Gargeya S."/>
            <person name="Fitzgerald M."/>
            <person name="Haas B."/>
            <person name="Abouelleil A."/>
            <person name="Alvarado L."/>
            <person name="Arachchi H.M."/>
            <person name="Berlin A."/>
            <person name="Brown A."/>
            <person name="Chapman S.B."/>
            <person name="Chen Z."/>
            <person name="Dunbar C."/>
            <person name="Freedman E."/>
            <person name="Gearin G."/>
            <person name="Gellesch M."/>
            <person name="Goldberg J."/>
            <person name="Griggs A."/>
            <person name="Gujja S."/>
            <person name="Heiman D."/>
            <person name="Howarth C."/>
            <person name="Larson L."/>
            <person name="Lui A."/>
            <person name="MacDonald P.J.P."/>
            <person name="Mehta T."/>
            <person name="Montmayeur A."/>
            <person name="Murphy C."/>
            <person name="Neiman D."/>
            <person name="Pearson M."/>
            <person name="Priest M."/>
            <person name="Roberts A."/>
            <person name="Saif S."/>
            <person name="Shea T."/>
            <person name="Shenoy N."/>
            <person name="Sisk P."/>
            <person name="Stolte C."/>
            <person name="Sykes S."/>
            <person name="Yandava C."/>
            <person name="Wortman J."/>
            <person name="Nusbaum C."/>
            <person name="Birren B."/>
        </authorList>
    </citation>
    <scope>NUCLEOTIDE SEQUENCE</scope>
    <source>
        <strain evidence="3">ATCC 64411</strain>
    </source>
</reference>
<protein>
    <submittedName>
        <fullName evidence="3 4">Uncharacterized protein</fullName>
    </submittedName>
</protein>
<keyword evidence="5" id="KW-1185">Reference proteome</keyword>
<reference evidence="4" key="4">
    <citation type="journal article" date="2015" name="G3 (Bethesda)">
        <title>Genome sequences of three phytopathogenic species of the Magnaporthaceae family of fungi.</title>
        <authorList>
            <person name="Okagaki L.H."/>
            <person name="Nunes C.C."/>
            <person name="Sailsbery J."/>
            <person name="Clay B."/>
            <person name="Brown D."/>
            <person name="John T."/>
            <person name="Oh Y."/>
            <person name="Young N."/>
            <person name="Fitzgerald M."/>
            <person name="Haas B.J."/>
            <person name="Zeng Q."/>
            <person name="Young S."/>
            <person name="Adiconis X."/>
            <person name="Fan L."/>
            <person name="Levin J.Z."/>
            <person name="Mitchell T.K."/>
            <person name="Okubara P.A."/>
            <person name="Farman M.L."/>
            <person name="Kohn L.M."/>
            <person name="Birren B."/>
            <person name="Ma L.-J."/>
            <person name="Dean R.A."/>
        </authorList>
    </citation>
    <scope>NUCLEOTIDE SEQUENCE</scope>
    <source>
        <strain evidence="4">ATCC 64411 / 73-15</strain>
    </source>
</reference>
<accession>A0A0C4DQZ7</accession>
<dbReference type="EMBL" id="GL876967">
    <property type="protein sequence ID" value="KLU83231.1"/>
    <property type="molecule type" value="Genomic_DNA"/>
</dbReference>